<reference evidence="7 8" key="1">
    <citation type="journal article" date="2014" name="Genome Announc.">
        <title>Draft Genome Sequence of Kocuria palustris PEL.</title>
        <authorList>
            <person name="Sharma G."/>
            <person name="Khatri I."/>
            <person name="Subramanian S."/>
        </authorList>
    </citation>
    <scope>NUCLEOTIDE SEQUENCE [LARGE SCALE GENOMIC DNA]</scope>
    <source>
        <strain evidence="7 8">PEL</strain>
    </source>
</reference>
<dbReference type="Proteomes" id="UP000009877">
    <property type="component" value="Unassembled WGS sequence"/>
</dbReference>
<evidence type="ECO:0000256" key="1">
    <source>
        <dbReference type="ARBA" id="ARBA00001165"/>
    </source>
</evidence>
<comment type="pathway">
    <text evidence="2">Carbohydrate metabolism; pentose and glucuronate interconversion.</text>
</comment>
<comment type="catalytic activity">
    <reaction evidence="1">
        <text>D-glucuronate = D-fructuronate</text>
        <dbReference type="Rhea" id="RHEA:13049"/>
        <dbReference type="ChEBI" id="CHEBI:58720"/>
        <dbReference type="ChEBI" id="CHEBI:59863"/>
        <dbReference type="EC" id="5.3.1.12"/>
    </reaction>
</comment>
<dbReference type="SUPFAM" id="SSF51556">
    <property type="entry name" value="Metallo-dependent hydrolases"/>
    <property type="match status" value="1"/>
</dbReference>
<name>M2YAB9_9MICC</name>
<evidence type="ECO:0000256" key="5">
    <source>
        <dbReference type="ARBA" id="ARBA00020555"/>
    </source>
</evidence>
<sequence length="174" mass="19516">MSSESIASHPDRLLPADPATRSIETFEKFGADTGHDIPFRMEYTRSLQPLLADFGNAKGFNLVLFTIDETVFSRESAPLAGFYPSVYVGAPWWFIDEPDAMHRWRSAITGTAGFTRSSGLIDDTRAFTSIPARHEASRRTEASFLVKLLAEHRITEDRAHEIIVDAALRRAFKL</sequence>
<dbReference type="UniPathway" id="UPA00246"/>
<evidence type="ECO:0000256" key="4">
    <source>
        <dbReference type="ARBA" id="ARBA00012546"/>
    </source>
</evidence>
<keyword evidence="6 7" id="KW-0413">Isomerase</keyword>
<dbReference type="AlphaFoldDB" id="M2YAB9"/>
<accession>M2YAB9</accession>
<dbReference type="STRING" id="71999.KPaMU14_06370"/>
<protein>
    <recommendedName>
        <fullName evidence="5">Uronate isomerase</fullName>
        <ecNumber evidence="4">5.3.1.12</ecNumber>
    </recommendedName>
</protein>
<dbReference type="GO" id="GO:0019698">
    <property type="term" value="P:D-galacturonate catabolic process"/>
    <property type="evidence" value="ECO:0007669"/>
    <property type="project" value="TreeGrafter"/>
</dbReference>
<proteinExistence type="inferred from homology"/>
<dbReference type="InterPro" id="IPR032466">
    <property type="entry name" value="Metal_Hydrolase"/>
</dbReference>
<dbReference type="GO" id="GO:0042840">
    <property type="term" value="P:D-glucuronate catabolic process"/>
    <property type="evidence" value="ECO:0007669"/>
    <property type="project" value="TreeGrafter"/>
</dbReference>
<dbReference type="PANTHER" id="PTHR30068">
    <property type="entry name" value="URONATE ISOMERASE"/>
    <property type="match status" value="1"/>
</dbReference>
<gene>
    <name evidence="7" type="ORF">C884_01471</name>
</gene>
<evidence type="ECO:0000256" key="2">
    <source>
        <dbReference type="ARBA" id="ARBA00004892"/>
    </source>
</evidence>
<dbReference type="EC" id="5.3.1.12" evidence="4"/>
<dbReference type="PANTHER" id="PTHR30068:SF4">
    <property type="entry name" value="URONATE ISOMERASE"/>
    <property type="match status" value="1"/>
</dbReference>
<dbReference type="Pfam" id="PF02614">
    <property type="entry name" value="UxaC"/>
    <property type="match status" value="1"/>
</dbReference>
<organism evidence="7 8">
    <name type="scientific">Kocuria palustris PEL</name>
    <dbReference type="NCBI Taxonomy" id="1236550"/>
    <lineage>
        <taxon>Bacteria</taxon>
        <taxon>Bacillati</taxon>
        <taxon>Actinomycetota</taxon>
        <taxon>Actinomycetes</taxon>
        <taxon>Micrococcales</taxon>
        <taxon>Micrococcaceae</taxon>
        <taxon>Kocuria</taxon>
    </lineage>
</organism>
<dbReference type="EMBL" id="ANHZ02000028">
    <property type="protein sequence ID" value="EME35584.1"/>
    <property type="molecule type" value="Genomic_DNA"/>
</dbReference>
<evidence type="ECO:0000256" key="6">
    <source>
        <dbReference type="ARBA" id="ARBA00023235"/>
    </source>
</evidence>
<keyword evidence="8" id="KW-1185">Reference proteome</keyword>
<evidence type="ECO:0000256" key="3">
    <source>
        <dbReference type="ARBA" id="ARBA00008397"/>
    </source>
</evidence>
<dbReference type="InterPro" id="IPR003766">
    <property type="entry name" value="Uronate_isomerase"/>
</dbReference>
<evidence type="ECO:0000313" key="7">
    <source>
        <dbReference type="EMBL" id="EME35584.1"/>
    </source>
</evidence>
<dbReference type="GO" id="GO:0008880">
    <property type="term" value="F:glucuronate isomerase activity"/>
    <property type="evidence" value="ECO:0007669"/>
    <property type="project" value="UniProtKB-EC"/>
</dbReference>
<comment type="similarity">
    <text evidence="3">Belongs to the metallo-dependent hydrolases superfamily. Uronate isomerase family.</text>
</comment>
<comment type="caution">
    <text evidence="7">The sequence shown here is derived from an EMBL/GenBank/DDBJ whole genome shotgun (WGS) entry which is preliminary data.</text>
</comment>
<evidence type="ECO:0000313" key="8">
    <source>
        <dbReference type="Proteomes" id="UP000009877"/>
    </source>
</evidence>
<dbReference type="Gene3D" id="3.20.20.140">
    <property type="entry name" value="Metal-dependent hydrolases"/>
    <property type="match status" value="1"/>
</dbReference>